<feature type="compositionally biased region" description="Basic and acidic residues" evidence="1">
    <location>
        <begin position="139"/>
        <end position="151"/>
    </location>
</feature>
<sequence>MYIFIFHHRIEICLSVYLSGSESEANESDNESQISVPRANDDEVDTHKSENSVSSIQTKPKENGTEDERPKHAHLQSGNQNEKSKKENELADDKKRMNGKHKKENEKHATESDDRQKKKIETERGTEIKRMKDRKGHGKSKDRDKDKNKEKIKIKIRLETKETEAKIEKKAKNAVGQNHDPKVHVNSLIILNGCATINDTLSNIFSFSFVYFVAFLKINDPISKKPKFFYNNEIQGKCTILSFFLLFFVKNILAREEKSDYIIIAKLIELYSKKSYINFNSFYYLLF</sequence>
<dbReference type="EMBL" id="ASPP01000017">
    <property type="protein sequence ID" value="ETO37046.1"/>
    <property type="molecule type" value="Genomic_DNA"/>
</dbReference>
<organism evidence="2 3">
    <name type="scientific">Reticulomyxa filosa</name>
    <dbReference type="NCBI Taxonomy" id="46433"/>
    <lineage>
        <taxon>Eukaryota</taxon>
        <taxon>Sar</taxon>
        <taxon>Rhizaria</taxon>
        <taxon>Retaria</taxon>
        <taxon>Foraminifera</taxon>
        <taxon>Monothalamids</taxon>
        <taxon>Reticulomyxidae</taxon>
        <taxon>Reticulomyxa</taxon>
    </lineage>
</organism>
<feature type="region of interest" description="Disordered" evidence="1">
    <location>
        <begin position="23"/>
        <end position="151"/>
    </location>
</feature>
<dbReference type="Proteomes" id="UP000023152">
    <property type="component" value="Unassembled WGS sequence"/>
</dbReference>
<feature type="compositionally biased region" description="Basic and acidic residues" evidence="1">
    <location>
        <begin position="103"/>
        <end position="130"/>
    </location>
</feature>
<comment type="caution">
    <text evidence="2">The sequence shown here is derived from an EMBL/GenBank/DDBJ whole genome shotgun (WGS) entry which is preliminary data.</text>
</comment>
<dbReference type="AlphaFoldDB" id="X6PFP6"/>
<accession>X6PFP6</accession>
<feature type="compositionally biased region" description="Basic and acidic residues" evidence="1">
    <location>
        <begin position="59"/>
        <end position="70"/>
    </location>
</feature>
<keyword evidence="3" id="KW-1185">Reference proteome</keyword>
<proteinExistence type="predicted"/>
<protein>
    <submittedName>
        <fullName evidence="2">THO Complex (Transcription factor/nuclear export) subunit family member protein</fullName>
    </submittedName>
</protein>
<evidence type="ECO:0000313" key="3">
    <source>
        <dbReference type="Proteomes" id="UP000023152"/>
    </source>
</evidence>
<reference evidence="2 3" key="1">
    <citation type="journal article" date="2013" name="Curr. Biol.">
        <title>The Genome of the Foraminiferan Reticulomyxa filosa.</title>
        <authorList>
            <person name="Glockner G."/>
            <person name="Hulsmann N."/>
            <person name="Schleicher M."/>
            <person name="Noegel A.A."/>
            <person name="Eichinger L."/>
            <person name="Gallinger C."/>
            <person name="Pawlowski J."/>
            <person name="Sierra R."/>
            <person name="Euteneuer U."/>
            <person name="Pillet L."/>
            <person name="Moustafa A."/>
            <person name="Platzer M."/>
            <person name="Groth M."/>
            <person name="Szafranski K."/>
            <person name="Schliwa M."/>
        </authorList>
    </citation>
    <scope>NUCLEOTIDE SEQUENCE [LARGE SCALE GENOMIC DNA]</scope>
</reference>
<name>X6PFP6_RETFI</name>
<feature type="compositionally biased region" description="Basic and acidic residues" evidence="1">
    <location>
        <begin position="39"/>
        <end position="50"/>
    </location>
</feature>
<gene>
    <name evidence="2" type="ORF">RFI_00016</name>
</gene>
<feature type="compositionally biased region" description="Basic and acidic residues" evidence="1">
    <location>
        <begin position="82"/>
        <end position="96"/>
    </location>
</feature>
<evidence type="ECO:0000256" key="1">
    <source>
        <dbReference type="SAM" id="MobiDB-lite"/>
    </source>
</evidence>
<evidence type="ECO:0000313" key="2">
    <source>
        <dbReference type="EMBL" id="ETO37046.1"/>
    </source>
</evidence>